<dbReference type="InterPro" id="IPR029071">
    <property type="entry name" value="Ubiquitin-like_domsf"/>
</dbReference>
<feature type="domain" description="Nuclear pore localisation protein Npl4 ubiquitin-like" evidence="2">
    <location>
        <begin position="8"/>
        <end position="77"/>
    </location>
</feature>
<keyword evidence="4" id="KW-1185">Reference proteome</keyword>
<dbReference type="Pfam" id="PF11543">
    <property type="entry name" value="UN_NPL4"/>
    <property type="match status" value="1"/>
</dbReference>
<feature type="region of interest" description="Disordered" evidence="1">
    <location>
        <begin position="75"/>
        <end position="116"/>
    </location>
</feature>
<protein>
    <recommendedName>
        <fullName evidence="2">Nuclear pore localisation protein Npl4 ubiquitin-like domain-containing protein</fullName>
    </recommendedName>
</protein>
<dbReference type="EMBL" id="JAPFFF010000010">
    <property type="protein sequence ID" value="KAK8881603.1"/>
    <property type="molecule type" value="Genomic_DNA"/>
</dbReference>
<dbReference type="PANTHER" id="PTHR12710:SF0">
    <property type="entry name" value="NUCLEAR PROTEIN LOCALIZATION PROTEIN 4 HOMOLOG"/>
    <property type="match status" value="1"/>
</dbReference>
<proteinExistence type="predicted"/>
<accession>A0ABR2JS10</accession>
<evidence type="ECO:0000313" key="4">
    <source>
        <dbReference type="Proteomes" id="UP001470230"/>
    </source>
</evidence>
<evidence type="ECO:0000256" key="1">
    <source>
        <dbReference type="SAM" id="MobiDB-lite"/>
    </source>
</evidence>
<dbReference type="PANTHER" id="PTHR12710">
    <property type="entry name" value="NUCLEAR PROTEIN LOCALIZATION 4"/>
    <property type="match status" value="1"/>
</dbReference>
<dbReference type="Gene3D" id="3.10.20.90">
    <property type="entry name" value="Phosphatidylinositol 3-kinase Catalytic Subunit, Chain A, domain 1"/>
    <property type="match status" value="1"/>
</dbReference>
<dbReference type="SUPFAM" id="SSF54236">
    <property type="entry name" value="Ubiquitin-like"/>
    <property type="match status" value="1"/>
</dbReference>
<evidence type="ECO:0000313" key="3">
    <source>
        <dbReference type="EMBL" id="KAK8881603.1"/>
    </source>
</evidence>
<name>A0ABR2JS10_9EUKA</name>
<dbReference type="Proteomes" id="UP001470230">
    <property type="component" value="Unassembled WGS sequence"/>
</dbReference>
<reference evidence="3 4" key="1">
    <citation type="submission" date="2024-04" db="EMBL/GenBank/DDBJ databases">
        <title>Tritrichomonas musculus Genome.</title>
        <authorList>
            <person name="Alves-Ferreira E."/>
            <person name="Grigg M."/>
            <person name="Lorenzi H."/>
            <person name="Galac M."/>
        </authorList>
    </citation>
    <scope>NUCLEOTIDE SEQUENCE [LARGE SCALE GENOMIC DNA]</scope>
    <source>
        <strain evidence="3 4">EAF2021</strain>
    </source>
</reference>
<comment type="caution">
    <text evidence="3">The sequence shown here is derived from an EMBL/GenBank/DDBJ whole genome shotgun (WGS) entry which is preliminary data.</text>
</comment>
<gene>
    <name evidence="3" type="ORF">M9Y10_004347</name>
</gene>
<organism evidence="3 4">
    <name type="scientific">Tritrichomonas musculus</name>
    <dbReference type="NCBI Taxonomy" id="1915356"/>
    <lineage>
        <taxon>Eukaryota</taxon>
        <taxon>Metamonada</taxon>
        <taxon>Parabasalia</taxon>
        <taxon>Tritrichomonadida</taxon>
        <taxon>Tritrichomonadidae</taxon>
        <taxon>Tritrichomonas</taxon>
    </lineage>
</organism>
<dbReference type="InterPro" id="IPR024682">
    <property type="entry name" value="Npl4_Ub-like_dom"/>
</dbReference>
<sequence length="422" mass="47191">MSKKPLSVILVRWPKGTERVNVTPNDTIGDVVNRMAKKHDFDGTKLTLILESNKTKIARITKLSQLKISNGEMFQLDMPSLPPTPSSSSLSQSSTGTSNSRPSTANKENKGPLPPNVQRFKSIWGENAKCLSEVVGETIIIEQQESCKIKKVLLPQKECAMAAHIIEELHFMTMRIFFLYGTVPHDNVVRIHAISMPSQRFDAKTGNFIINEQHKKSSDDLAKTLGLKLLGVIIPNSIKSPPINPNAMVILGKMAQEIGDDFIVCSATPDAGKCVFEVYQLSNQFIKLASEDFFTGTDGKDCLKTEKEVRAYSKLTDKLAVEYFLINVASIPRVSWFPKAGFPFQAFYPTVSDFAYAMNLDYQLPNFIRLLDFNCLLFLEQWFNPGNEIPMLTKTLIKKKELPFSFSSKIDEIISSASISGY</sequence>
<dbReference type="InterPro" id="IPR016563">
    <property type="entry name" value="Npl4"/>
</dbReference>
<evidence type="ECO:0000259" key="2">
    <source>
        <dbReference type="Pfam" id="PF11543"/>
    </source>
</evidence>
<feature type="compositionally biased region" description="Low complexity" evidence="1">
    <location>
        <begin position="86"/>
        <end position="104"/>
    </location>
</feature>
<dbReference type="Gene3D" id="3.40.140.10">
    <property type="entry name" value="Cytidine Deaminase, domain 2"/>
    <property type="match status" value="1"/>
</dbReference>